<dbReference type="PROSITE" id="PS51390">
    <property type="entry name" value="WAP"/>
    <property type="match status" value="2"/>
</dbReference>
<dbReference type="Proteomes" id="UP001176940">
    <property type="component" value="Unassembled WGS sequence"/>
</dbReference>
<feature type="domain" description="WAP" evidence="4">
    <location>
        <begin position="24"/>
        <end position="68"/>
    </location>
</feature>
<keyword evidence="1 3" id="KW-0732">Signal</keyword>
<accession>A0ABN9LC13</accession>
<dbReference type="InterPro" id="IPR036645">
    <property type="entry name" value="Elafin-like_sf"/>
</dbReference>
<feature type="signal peptide" evidence="3">
    <location>
        <begin position="1"/>
        <end position="18"/>
    </location>
</feature>
<gene>
    <name evidence="5" type="ORF">RIMI_LOCUS6678054</name>
</gene>
<organism evidence="5 6">
    <name type="scientific">Ranitomeya imitator</name>
    <name type="common">mimic poison frog</name>
    <dbReference type="NCBI Taxonomy" id="111125"/>
    <lineage>
        <taxon>Eukaryota</taxon>
        <taxon>Metazoa</taxon>
        <taxon>Chordata</taxon>
        <taxon>Craniata</taxon>
        <taxon>Vertebrata</taxon>
        <taxon>Euteleostomi</taxon>
        <taxon>Amphibia</taxon>
        <taxon>Batrachia</taxon>
        <taxon>Anura</taxon>
        <taxon>Neobatrachia</taxon>
        <taxon>Hyloidea</taxon>
        <taxon>Dendrobatidae</taxon>
        <taxon>Dendrobatinae</taxon>
        <taxon>Ranitomeya</taxon>
    </lineage>
</organism>
<reference evidence="5" key="1">
    <citation type="submission" date="2023-07" db="EMBL/GenBank/DDBJ databases">
        <authorList>
            <person name="Stuckert A."/>
        </authorList>
    </citation>
    <scope>NUCLEOTIDE SEQUENCE</scope>
</reference>
<dbReference type="InterPro" id="IPR008197">
    <property type="entry name" value="WAP_dom"/>
</dbReference>
<dbReference type="SMART" id="SM00217">
    <property type="entry name" value="WAP"/>
    <property type="match status" value="2"/>
</dbReference>
<sequence>MKQHLLLALLLGLTCVRAEEGDTAAAKPGTCPTIRDLSLGICAKKCSYDSDCEGNRKCCKTSCDGFQCQIPDDKPGSCPSPEIVDGTTCDQTKHCSSDNNCEGEQKCCQNTCSGASCQNPV</sequence>
<proteinExistence type="predicted"/>
<dbReference type="PRINTS" id="PR00003">
    <property type="entry name" value="4DISULPHCORE"/>
</dbReference>
<comment type="caution">
    <text evidence="5">The sequence shown here is derived from an EMBL/GenBank/DDBJ whole genome shotgun (WGS) entry which is preliminary data.</text>
</comment>
<evidence type="ECO:0000256" key="2">
    <source>
        <dbReference type="ARBA" id="ARBA00023157"/>
    </source>
</evidence>
<protein>
    <recommendedName>
        <fullName evidence="4">WAP domain-containing protein</fullName>
    </recommendedName>
</protein>
<dbReference type="Gene3D" id="4.10.75.10">
    <property type="entry name" value="Elafin-like"/>
    <property type="match status" value="2"/>
</dbReference>
<evidence type="ECO:0000259" key="4">
    <source>
        <dbReference type="PROSITE" id="PS51390"/>
    </source>
</evidence>
<dbReference type="Pfam" id="PF00095">
    <property type="entry name" value="WAP"/>
    <property type="match status" value="2"/>
</dbReference>
<dbReference type="PANTHER" id="PTHR19441:SF30">
    <property type="entry name" value="ELAFIN"/>
    <property type="match status" value="1"/>
</dbReference>
<dbReference type="PANTHER" id="PTHR19441">
    <property type="entry name" value="WHEY ACDIC PROTEIN WAP"/>
    <property type="match status" value="1"/>
</dbReference>
<feature type="domain" description="WAP" evidence="4">
    <location>
        <begin position="71"/>
        <end position="121"/>
    </location>
</feature>
<feature type="chain" id="PRO_5046805544" description="WAP domain-containing protein" evidence="3">
    <location>
        <begin position="19"/>
        <end position="121"/>
    </location>
</feature>
<evidence type="ECO:0000313" key="5">
    <source>
        <dbReference type="EMBL" id="CAJ0936211.1"/>
    </source>
</evidence>
<keyword evidence="6" id="KW-1185">Reference proteome</keyword>
<evidence type="ECO:0000256" key="3">
    <source>
        <dbReference type="SAM" id="SignalP"/>
    </source>
</evidence>
<dbReference type="SUPFAM" id="SSF57256">
    <property type="entry name" value="Elafin-like"/>
    <property type="match status" value="2"/>
</dbReference>
<name>A0ABN9LC13_9NEOB</name>
<evidence type="ECO:0000256" key="1">
    <source>
        <dbReference type="ARBA" id="ARBA00022729"/>
    </source>
</evidence>
<dbReference type="EMBL" id="CAUEEQ010012202">
    <property type="protein sequence ID" value="CAJ0936211.1"/>
    <property type="molecule type" value="Genomic_DNA"/>
</dbReference>
<keyword evidence="2" id="KW-1015">Disulfide bond</keyword>
<evidence type="ECO:0000313" key="6">
    <source>
        <dbReference type="Proteomes" id="UP001176940"/>
    </source>
</evidence>
<dbReference type="InterPro" id="IPR050514">
    <property type="entry name" value="WAP_four-disulfide_core"/>
</dbReference>